<name>A0A6N2UJ18_9FIRM</name>
<dbReference type="Pfam" id="PF02423">
    <property type="entry name" value="OCD_Mu_crystall"/>
    <property type="match status" value="1"/>
</dbReference>
<dbReference type="InterPro" id="IPR036291">
    <property type="entry name" value="NAD(P)-bd_dom_sf"/>
</dbReference>
<dbReference type="Gene3D" id="3.30.1780.10">
    <property type="entry name" value="ornithine cyclodeaminase, domain 1"/>
    <property type="match status" value="1"/>
</dbReference>
<keyword evidence="2" id="KW-0456">Lyase</keyword>
<proteinExistence type="inferred from homology"/>
<dbReference type="EC" id="4.3.1.28" evidence="2"/>
<dbReference type="GO" id="GO:0016829">
    <property type="term" value="F:lyase activity"/>
    <property type="evidence" value="ECO:0007669"/>
    <property type="project" value="UniProtKB-KW"/>
</dbReference>
<dbReference type="PANTHER" id="PTHR13812">
    <property type="entry name" value="KETIMINE REDUCTASE MU-CRYSTALLIN"/>
    <property type="match status" value="1"/>
</dbReference>
<dbReference type="GO" id="GO:0016491">
    <property type="term" value="F:oxidoreductase activity"/>
    <property type="evidence" value="ECO:0007669"/>
    <property type="project" value="UniProtKB-ARBA"/>
</dbReference>
<gene>
    <name evidence="2" type="primary">rapL</name>
    <name evidence="2" type="ORF">AULFYP135_01856</name>
</gene>
<dbReference type="InterPro" id="IPR003462">
    <property type="entry name" value="ODC_Mu_crystall"/>
</dbReference>
<comment type="similarity">
    <text evidence="1">Belongs to the ornithine cyclodeaminase/mu-crystallin family.</text>
</comment>
<protein>
    <submittedName>
        <fullName evidence="2">L-lysine cyclodeaminase</fullName>
        <ecNumber evidence="2">4.3.1.28</ecNumber>
    </submittedName>
</protein>
<dbReference type="GO" id="GO:0019752">
    <property type="term" value="P:carboxylic acid metabolic process"/>
    <property type="evidence" value="ECO:0007669"/>
    <property type="project" value="UniProtKB-ARBA"/>
</dbReference>
<dbReference type="PIRSF" id="PIRSF001439">
    <property type="entry name" value="CryM"/>
    <property type="match status" value="1"/>
</dbReference>
<reference evidence="2" key="1">
    <citation type="submission" date="2019-11" db="EMBL/GenBank/DDBJ databases">
        <authorList>
            <person name="Feng L."/>
        </authorList>
    </citation>
    <scope>NUCLEOTIDE SEQUENCE</scope>
    <source>
        <strain evidence="2">AundefinedLFYP135</strain>
    </source>
</reference>
<dbReference type="GO" id="GO:0005737">
    <property type="term" value="C:cytoplasm"/>
    <property type="evidence" value="ECO:0007669"/>
    <property type="project" value="TreeGrafter"/>
</dbReference>
<dbReference type="Gene3D" id="3.40.50.720">
    <property type="entry name" value="NAD(P)-binding Rossmann-like Domain"/>
    <property type="match status" value="1"/>
</dbReference>
<organism evidence="2">
    <name type="scientific">uncultured Anaerotruncus sp</name>
    <dbReference type="NCBI Taxonomy" id="905011"/>
    <lineage>
        <taxon>Bacteria</taxon>
        <taxon>Bacillati</taxon>
        <taxon>Bacillota</taxon>
        <taxon>Clostridia</taxon>
        <taxon>Eubacteriales</taxon>
        <taxon>Oscillospiraceae</taxon>
        <taxon>Anaerotruncus</taxon>
        <taxon>environmental samples</taxon>
    </lineage>
</organism>
<dbReference type="FunFam" id="3.40.50.720:FF:000311">
    <property type="entry name" value="Ornithine cyclodeaminase"/>
    <property type="match status" value="1"/>
</dbReference>
<dbReference type="AlphaFoldDB" id="A0A6N2UJ18"/>
<sequence>MSKTLLVSNAEAERLLKMGDCIAAMDEVLRDVSAGAITMLQRSMIHHKNGNILAGMPSTIDTKEITGSKVTIFPGPEARKNGTAQGIVPIFDTVTGSLIAIVGAECITTIRTAATSASATRLLAREDASVLGILGAGKLGRAHVEAISLIRPIKKVYIWDIVPEAVDAYCAEMTKAYPNITFIPCKTAKEAVVDADILCTVTKAQEPIVEGEWLKSGVHINAVGACSPVAREMATSVVQKARVYVDKTEAALRDGGDLVIPMNAGEWSADKVVGEVGEILLGKLEGRKTAEEITMFETVGIAVEDLASAYLIYQKAKEQGIGLEVEL</sequence>
<dbReference type="SUPFAM" id="SSF51735">
    <property type="entry name" value="NAD(P)-binding Rossmann-fold domains"/>
    <property type="match status" value="1"/>
</dbReference>
<evidence type="ECO:0000256" key="1">
    <source>
        <dbReference type="ARBA" id="ARBA00008903"/>
    </source>
</evidence>
<dbReference type="InterPro" id="IPR023401">
    <property type="entry name" value="ODC_N"/>
</dbReference>
<accession>A0A6N2UJ18</accession>
<dbReference type="EMBL" id="CACRSL010000003">
    <property type="protein sequence ID" value="VYT15296.1"/>
    <property type="molecule type" value="Genomic_DNA"/>
</dbReference>
<evidence type="ECO:0000313" key="2">
    <source>
        <dbReference type="EMBL" id="VYT15296.1"/>
    </source>
</evidence>
<dbReference type="PANTHER" id="PTHR13812:SF19">
    <property type="entry name" value="KETIMINE REDUCTASE MU-CRYSTALLIN"/>
    <property type="match status" value="1"/>
</dbReference>